<organism evidence="2 3">
    <name type="scientific">Stephania cephalantha</name>
    <dbReference type="NCBI Taxonomy" id="152367"/>
    <lineage>
        <taxon>Eukaryota</taxon>
        <taxon>Viridiplantae</taxon>
        <taxon>Streptophyta</taxon>
        <taxon>Embryophyta</taxon>
        <taxon>Tracheophyta</taxon>
        <taxon>Spermatophyta</taxon>
        <taxon>Magnoliopsida</taxon>
        <taxon>Ranunculales</taxon>
        <taxon>Menispermaceae</taxon>
        <taxon>Menispermoideae</taxon>
        <taxon>Cissampelideae</taxon>
        <taxon>Stephania</taxon>
    </lineage>
</organism>
<comment type="caution">
    <text evidence="2">The sequence shown here is derived from an EMBL/GenBank/DDBJ whole genome shotgun (WGS) entry which is preliminary data.</text>
</comment>
<gene>
    <name evidence="2" type="ORF">Scep_024715</name>
</gene>
<dbReference type="AlphaFoldDB" id="A0AAP0EZU6"/>
<feature type="region of interest" description="Disordered" evidence="1">
    <location>
        <begin position="126"/>
        <end position="146"/>
    </location>
</feature>
<accession>A0AAP0EZU6</accession>
<evidence type="ECO:0000256" key="1">
    <source>
        <dbReference type="SAM" id="MobiDB-lite"/>
    </source>
</evidence>
<feature type="region of interest" description="Disordered" evidence="1">
    <location>
        <begin position="62"/>
        <end position="93"/>
    </location>
</feature>
<protein>
    <submittedName>
        <fullName evidence="2">Uncharacterized protein</fullName>
    </submittedName>
</protein>
<keyword evidence="3" id="KW-1185">Reference proteome</keyword>
<proteinExistence type="predicted"/>
<dbReference type="Proteomes" id="UP001419268">
    <property type="component" value="Unassembled WGS sequence"/>
</dbReference>
<evidence type="ECO:0000313" key="3">
    <source>
        <dbReference type="Proteomes" id="UP001419268"/>
    </source>
</evidence>
<evidence type="ECO:0000313" key="2">
    <source>
        <dbReference type="EMBL" id="KAK9101285.1"/>
    </source>
</evidence>
<dbReference type="EMBL" id="JBBNAG010000010">
    <property type="protein sequence ID" value="KAK9101285.1"/>
    <property type="molecule type" value="Genomic_DNA"/>
</dbReference>
<sequence length="336" mass="36830">MGNNFGGLVEVAGATCLQTTIDRAIIKVKGLKTSFFPNAIEFPCWNDLVDLRVTRLVETDGKNGGMAAGTVTPTTMGGRMGKQASLKTHESADKESTDVSGYLALDKIDNGKKSIACIFEVGQSSKQRNTQAHEKARPSKKLNQLSIKECLGKGEKEQEQRHESSSKAMTITSKNTTRDSMAHERGCLSDRVIHGRSVKVTQIINLSSESSDSDFESMEEPLDEDGAEGGFLLERAETELCQPPAPNAHQIEKFEIWEITELYIGLDEEGISLSPFEVEGSKQIEATQAINDSMGETRETSLNTAMPPTSENASQDIQERLEKCGIVIRERDRVLS</sequence>
<reference evidence="2 3" key="1">
    <citation type="submission" date="2024-01" db="EMBL/GenBank/DDBJ databases">
        <title>Genome assemblies of Stephania.</title>
        <authorList>
            <person name="Yang L."/>
        </authorList>
    </citation>
    <scope>NUCLEOTIDE SEQUENCE [LARGE SCALE GENOMIC DNA]</scope>
    <source>
        <strain evidence="2">JXDWG</strain>
        <tissue evidence="2">Leaf</tissue>
    </source>
</reference>
<name>A0AAP0EZU6_9MAGN</name>